<protein>
    <submittedName>
        <fullName evidence="2">Uncharacterized protein</fullName>
    </submittedName>
</protein>
<dbReference type="EMBL" id="CADCUO010000032">
    <property type="protein sequence ID" value="CAA9375190.1"/>
    <property type="molecule type" value="Genomic_DNA"/>
</dbReference>
<keyword evidence="1" id="KW-0812">Transmembrane</keyword>
<keyword evidence="1" id="KW-0472">Membrane</keyword>
<organism evidence="2">
    <name type="scientific">uncultured Propionibacteriaceae bacterium</name>
    <dbReference type="NCBI Taxonomy" id="257457"/>
    <lineage>
        <taxon>Bacteria</taxon>
        <taxon>Bacillati</taxon>
        <taxon>Actinomycetota</taxon>
        <taxon>Actinomycetes</taxon>
        <taxon>Propionibacteriales</taxon>
        <taxon>Propionibacteriaceae</taxon>
        <taxon>environmental samples</taxon>
    </lineage>
</organism>
<accession>A0A6J4N1F0</accession>
<reference evidence="2" key="1">
    <citation type="submission" date="2020-02" db="EMBL/GenBank/DDBJ databases">
        <authorList>
            <person name="Meier V. D."/>
        </authorList>
    </citation>
    <scope>NUCLEOTIDE SEQUENCE</scope>
    <source>
        <strain evidence="2">AVDCRST_MAG75</strain>
    </source>
</reference>
<feature type="transmembrane region" description="Helical" evidence="1">
    <location>
        <begin position="49"/>
        <end position="72"/>
    </location>
</feature>
<name>A0A6J4N1F0_9ACTN</name>
<sequence>MRIDWAALGTVAVVSVVSTVVFAILLGLGVRFVSLAKVRSNTGASSTTALTAGYTFLGCAGLLVLYCIYLIVPQFH</sequence>
<dbReference type="AlphaFoldDB" id="A0A6J4N1F0"/>
<proteinExistence type="predicted"/>
<evidence type="ECO:0000256" key="1">
    <source>
        <dbReference type="SAM" id="Phobius"/>
    </source>
</evidence>
<evidence type="ECO:0000313" key="2">
    <source>
        <dbReference type="EMBL" id="CAA9375190.1"/>
    </source>
</evidence>
<keyword evidence="1" id="KW-1133">Transmembrane helix</keyword>
<feature type="transmembrane region" description="Helical" evidence="1">
    <location>
        <begin position="6"/>
        <end position="28"/>
    </location>
</feature>
<gene>
    <name evidence="2" type="ORF">AVDCRST_MAG75-466</name>
</gene>